<proteinExistence type="predicted"/>
<comment type="caution">
    <text evidence="1">The sequence shown here is derived from an EMBL/GenBank/DDBJ whole genome shotgun (WGS) entry which is preliminary data.</text>
</comment>
<protein>
    <submittedName>
        <fullName evidence="1">AlpA family phage regulatory protein</fullName>
    </submittedName>
</protein>
<dbReference type="RefSeq" id="WP_169147273.1">
    <property type="nucleotide sequence ID" value="NZ_JABBGA010000018.1"/>
</dbReference>
<accession>A0A848GA08</accession>
<evidence type="ECO:0000313" key="2">
    <source>
        <dbReference type="Proteomes" id="UP000580043"/>
    </source>
</evidence>
<dbReference type="Pfam" id="PF05930">
    <property type="entry name" value="Phage_AlpA"/>
    <property type="match status" value="1"/>
</dbReference>
<dbReference type="Proteomes" id="UP000580043">
    <property type="component" value="Unassembled WGS sequence"/>
</dbReference>
<reference evidence="1 2" key="1">
    <citation type="submission" date="2020-04" db="EMBL/GenBank/DDBJ databases">
        <title>Zoogloea sp. G-4-1-14 isolated from soil.</title>
        <authorList>
            <person name="Dahal R.H."/>
        </authorList>
    </citation>
    <scope>NUCLEOTIDE SEQUENCE [LARGE SCALE GENOMIC DNA]</scope>
    <source>
        <strain evidence="1 2">G-4-1-14</strain>
    </source>
</reference>
<organism evidence="1 2">
    <name type="scientific">Zoogloea dura</name>
    <dbReference type="NCBI Taxonomy" id="2728840"/>
    <lineage>
        <taxon>Bacteria</taxon>
        <taxon>Pseudomonadati</taxon>
        <taxon>Pseudomonadota</taxon>
        <taxon>Betaproteobacteria</taxon>
        <taxon>Rhodocyclales</taxon>
        <taxon>Zoogloeaceae</taxon>
        <taxon>Zoogloea</taxon>
    </lineage>
</organism>
<keyword evidence="2" id="KW-1185">Reference proteome</keyword>
<dbReference type="AlphaFoldDB" id="A0A848GA08"/>
<sequence length="70" mass="7937">MKLSPHEVDFDSLPDCAYVRLPTVMILFGVSRSTVWRCVGKTIPTPRKLSSRVTCWNVGELRNSLSRKNS</sequence>
<evidence type="ECO:0000313" key="1">
    <source>
        <dbReference type="EMBL" id="NML27735.1"/>
    </source>
</evidence>
<name>A0A848GA08_9RHOO</name>
<gene>
    <name evidence="1" type="ORF">HHL15_18430</name>
</gene>
<dbReference type="InterPro" id="IPR010260">
    <property type="entry name" value="AlpA"/>
</dbReference>
<dbReference type="EMBL" id="JABBGA010000018">
    <property type="protein sequence ID" value="NML27735.1"/>
    <property type="molecule type" value="Genomic_DNA"/>
</dbReference>